<dbReference type="AlphaFoldDB" id="A0AAV2DHU0"/>
<keyword evidence="3" id="KW-1185">Reference proteome</keyword>
<keyword evidence="1" id="KW-0175">Coiled coil</keyword>
<feature type="coiled-coil region" evidence="1">
    <location>
        <begin position="164"/>
        <end position="201"/>
    </location>
</feature>
<dbReference type="EMBL" id="OZ034815">
    <property type="protein sequence ID" value="CAL1372977.1"/>
    <property type="molecule type" value="Genomic_DNA"/>
</dbReference>
<reference evidence="2 3" key="1">
    <citation type="submission" date="2024-04" db="EMBL/GenBank/DDBJ databases">
        <authorList>
            <person name="Fracassetti M."/>
        </authorList>
    </citation>
    <scope>NUCLEOTIDE SEQUENCE [LARGE SCALE GENOMIC DNA]</scope>
</reference>
<protein>
    <submittedName>
        <fullName evidence="2">Uncharacterized protein</fullName>
    </submittedName>
</protein>
<name>A0AAV2DHU0_9ROSI</name>
<dbReference type="Proteomes" id="UP001497516">
    <property type="component" value="Chromosome 2"/>
</dbReference>
<evidence type="ECO:0000256" key="1">
    <source>
        <dbReference type="SAM" id="Coils"/>
    </source>
</evidence>
<gene>
    <name evidence="2" type="ORF">LTRI10_LOCUS14936</name>
</gene>
<organism evidence="2 3">
    <name type="scientific">Linum trigynum</name>
    <dbReference type="NCBI Taxonomy" id="586398"/>
    <lineage>
        <taxon>Eukaryota</taxon>
        <taxon>Viridiplantae</taxon>
        <taxon>Streptophyta</taxon>
        <taxon>Embryophyta</taxon>
        <taxon>Tracheophyta</taxon>
        <taxon>Spermatophyta</taxon>
        <taxon>Magnoliopsida</taxon>
        <taxon>eudicotyledons</taxon>
        <taxon>Gunneridae</taxon>
        <taxon>Pentapetalae</taxon>
        <taxon>rosids</taxon>
        <taxon>fabids</taxon>
        <taxon>Malpighiales</taxon>
        <taxon>Linaceae</taxon>
        <taxon>Linum</taxon>
    </lineage>
</organism>
<evidence type="ECO:0000313" key="3">
    <source>
        <dbReference type="Proteomes" id="UP001497516"/>
    </source>
</evidence>
<sequence length="234" mass="26700">MAAFSLTSDKQFIVASYAENDPDFYVYEYKGDPNALEATRCCEGWETDGVRVGPSEYADFTALELFGVTIQGTSTQWRELTKDLKLEGFDGQAFRLVVNRLGQCFVDKVNAPSVRLLRLNDCFGWSKYGVKLPKSSVVGFSYPNVWNRCDIYSGETVVDVRGIVLEAEEAKAEVRVLRKSLEEKQKEVENAKLELELCKRELECTKGVVMMKRSKETTRIWSAAERKWWKACRV</sequence>
<accession>A0AAV2DHU0</accession>
<proteinExistence type="predicted"/>
<evidence type="ECO:0000313" key="2">
    <source>
        <dbReference type="EMBL" id="CAL1372977.1"/>
    </source>
</evidence>